<protein>
    <submittedName>
        <fullName evidence="2">Uncharacterized protein</fullName>
    </submittedName>
</protein>
<evidence type="ECO:0000313" key="3">
    <source>
        <dbReference type="Proteomes" id="UP000276133"/>
    </source>
</evidence>
<evidence type="ECO:0000256" key="1">
    <source>
        <dbReference type="SAM" id="Phobius"/>
    </source>
</evidence>
<keyword evidence="3" id="KW-1185">Reference proteome</keyword>
<proteinExistence type="predicted"/>
<reference evidence="2 3" key="1">
    <citation type="journal article" date="2018" name="Sci. Rep.">
        <title>Genomic signatures of local adaptation to the degree of environmental predictability in rotifers.</title>
        <authorList>
            <person name="Franch-Gras L."/>
            <person name="Hahn C."/>
            <person name="Garcia-Roger E.M."/>
            <person name="Carmona M.J."/>
            <person name="Serra M."/>
            <person name="Gomez A."/>
        </authorList>
    </citation>
    <scope>NUCLEOTIDE SEQUENCE [LARGE SCALE GENOMIC DNA]</scope>
    <source>
        <strain evidence="2">HYR1</strain>
    </source>
</reference>
<keyword evidence="1" id="KW-0812">Transmembrane</keyword>
<organism evidence="2 3">
    <name type="scientific">Brachionus plicatilis</name>
    <name type="common">Marine rotifer</name>
    <name type="synonym">Brachionus muelleri</name>
    <dbReference type="NCBI Taxonomy" id="10195"/>
    <lineage>
        <taxon>Eukaryota</taxon>
        <taxon>Metazoa</taxon>
        <taxon>Spiralia</taxon>
        <taxon>Gnathifera</taxon>
        <taxon>Rotifera</taxon>
        <taxon>Eurotatoria</taxon>
        <taxon>Monogononta</taxon>
        <taxon>Pseudotrocha</taxon>
        <taxon>Ploima</taxon>
        <taxon>Brachionidae</taxon>
        <taxon>Brachionus</taxon>
    </lineage>
</organism>
<dbReference type="Proteomes" id="UP000276133">
    <property type="component" value="Unassembled WGS sequence"/>
</dbReference>
<feature type="transmembrane region" description="Helical" evidence="1">
    <location>
        <begin position="34"/>
        <end position="60"/>
    </location>
</feature>
<gene>
    <name evidence="2" type="ORF">BpHYR1_049689</name>
</gene>
<dbReference type="AlphaFoldDB" id="A0A3M7R8V4"/>
<sequence>MRLLKSDFSLNNYNTLNVYSFTYVQYYDLMRLNLFFLLIFSLFARSGHLLIKLLFFYYIYVLTSHNQILTEKIAKINILAWTSRLPPSLFLTSSSHLLDKKNGLENTENFLKRTSQI</sequence>
<keyword evidence="1" id="KW-1133">Transmembrane helix</keyword>
<comment type="caution">
    <text evidence="2">The sequence shown here is derived from an EMBL/GenBank/DDBJ whole genome shotgun (WGS) entry which is preliminary data.</text>
</comment>
<evidence type="ECO:0000313" key="2">
    <source>
        <dbReference type="EMBL" id="RNA19899.1"/>
    </source>
</evidence>
<keyword evidence="1" id="KW-0472">Membrane</keyword>
<dbReference type="EMBL" id="REGN01003958">
    <property type="protein sequence ID" value="RNA19899.1"/>
    <property type="molecule type" value="Genomic_DNA"/>
</dbReference>
<accession>A0A3M7R8V4</accession>
<name>A0A3M7R8V4_BRAPC</name>